<feature type="active site" description="Proton acceptor" evidence="2">
    <location>
        <position position="62"/>
    </location>
</feature>
<evidence type="ECO:0000256" key="2">
    <source>
        <dbReference type="PIRSR" id="PIRSR600888-1"/>
    </source>
</evidence>
<evidence type="ECO:0000256" key="4">
    <source>
        <dbReference type="RuleBase" id="RU364069"/>
    </source>
</evidence>
<dbReference type="InterPro" id="IPR014710">
    <property type="entry name" value="RmlC-like_jellyroll"/>
</dbReference>
<dbReference type="Proteomes" id="UP001329313">
    <property type="component" value="Chromosome"/>
</dbReference>
<dbReference type="RefSeq" id="WP_330170411.1">
    <property type="nucleotide sequence ID" value="NZ_CP137080.1"/>
</dbReference>
<comment type="subunit">
    <text evidence="4">Homodimer.</text>
</comment>
<dbReference type="KEGG" id="mliy:RYJ27_11340"/>
<dbReference type="AlphaFoldDB" id="A0AAU0MGI9"/>
<dbReference type="InterPro" id="IPR011051">
    <property type="entry name" value="RmlC_Cupin_sf"/>
</dbReference>
<dbReference type="Pfam" id="PF00908">
    <property type="entry name" value="dTDP_sugar_isom"/>
    <property type="match status" value="1"/>
</dbReference>
<dbReference type="EMBL" id="CP137080">
    <property type="protein sequence ID" value="WOQ69280.1"/>
    <property type="molecule type" value="Genomic_DNA"/>
</dbReference>
<proteinExistence type="inferred from homology"/>
<dbReference type="Gene3D" id="2.60.120.10">
    <property type="entry name" value="Jelly Rolls"/>
    <property type="match status" value="1"/>
</dbReference>
<sequence>MIFRTTPIAGVAIIDLEEHSDDRGFFARSFDRAEFEAAGLDPHIEQANISYNHRAGTLRGMHFQIAPSPETKLIRCTRGAIVDTIVDMRWDSPTRLQHVSVELSADNRRALYVPAYFAHGYQTLVDDTEVTYMVSGGYAPTAERGLRHDDPALGLTWPLPVADISAKDASWPLLSEWTDEQLAAVTGGRP</sequence>
<dbReference type="CDD" id="cd00438">
    <property type="entry name" value="cupin_RmlC"/>
    <property type="match status" value="1"/>
</dbReference>
<comment type="function">
    <text evidence="4">Catalyzes the epimerization of the C3' and C5'positions of dTDP-6-deoxy-D-xylo-4-hexulose, forming dTDP-6-deoxy-L-lyxo-4-hexulose.</text>
</comment>
<dbReference type="GO" id="GO:0008830">
    <property type="term" value="F:dTDP-4-dehydrorhamnose 3,5-epimerase activity"/>
    <property type="evidence" value="ECO:0007669"/>
    <property type="project" value="UniProtKB-UniRule"/>
</dbReference>
<gene>
    <name evidence="5" type="primary">rfbC</name>
    <name evidence="5" type="ORF">RYJ27_11340</name>
</gene>
<evidence type="ECO:0000256" key="1">
    <source>
        <dbReference type="ARBA" id="ARBA00010154"/>
    </source>
</evidence>
<dbReference type="InterPro" id="IPR000888">
    <property type="entry name" value="RmlC-like"/>
</dbReference>
<comment type="pathway">
    <text evidence="4">Carbohydrate biosynthesis; dTDP-L-rhamnose biosynthesis.</text>
</comment>
<reference evidence="5 6" key="1">
    <citation type="submission" date="2023-10" db="EMBL/GenBank/DDBJ databases">
        <title>Y20.</title>
        <authorList>
            <person name="Zhang G."/>
            <person name="Ding Y."/>
        </authorList>
    </citation>
    <scope>NUCLEOTIDE SEQUENCE [LARGE SCALE GENOMIC DNA]</scope>
    <source>
        <strain evidence="5 6">Y20</strain>
    </source>
</reference>
<dbReference type="GO" id="GO:0019305">
    <property type="term" value="P:dTDP-rhamnose biosynthetic process"/>
    <property type="evidence" value="ECO:0007669"/>
    <property type="project" value="UniProtKB-UniRule"/>
</dbReference>
<feature type="site" description="Participates in a stacking interaction with the thymidine ring of dTDP-4-oxo-6-deoxyglucose" evidence="3">
    <location>
        <position position="138"/>
    </location>
</feature>
<comment type="catalytic activity">
    <reaction evidence="4">
        <text>dTDP-4-dehydro-6-deoxy-alpha-D-glucose = dTDP-4-dehydro-beta-L-rhamnose</text>
        <dbReference type="Rhea" id="RHEA:16969"/>
        <dbReference type="ChEBI" id="CHEBI:57649"/>
        <dbReference type="ChEBI" id="CHEBI:62830"/>
        <dbReference type="EC" id="5.1.3.13"/>
    </reaction>
</comment>
<dbReference type="SUPFAM" id="SSF51182">
    <property type="entry name" value="RmlC-like cupins"/>
    <property type="match status" value="1"/>
</dbReference>
<keyword evidence="4 5" id="KW-0413">Isomerase</keyword>
<dbReference type="EC" id="5.1.3.13" evidence="4"/>
<name>A0AAU0MGI9_9MICO</name>
<feature type="active site" description="Proton donor" evidence="2">
    <location>
        <position position="132"/>
    </location>
</feature>
<dbReference type="GO" id="GO:0005829">
    <property type="term" value="C:cytosol"/>
    <property type="evidence" value="ECO:0007669"/>
    <property type="project" value="TreeGrafter"/>
</dbReference>
<dbReference type="GO" id="GO:0000271">
    <property type="term" value="P:polysaccharide biosynthetic process"/>
    <property type="evidence" value="ECO:0007669"/>
    <property type="project" value="TreeGrafter"/>
</dbReference>
<dbReference type="NCBIfam" id="TIGR01221">
    <property type="entry name" value="rmlC"/>
    <property type="match status" value="1"/>
</dbReference>
<dbReference type="PANTHER" id="PTHR21047:SF2">
    <property type="entry name" value="THYMIDINE DIPHOSPHO-4-KETO-RHAMNOSE 3,5-EPIMERASE"/>
    <property type="match status" value="1"/>
</dbReference>
<accession>A0AAU0MGI9</accession>
<organism evidence="5 6">
    <name type="scientific">Microbacterium limosum</name>
    <dbReference type="NCBI Taxonomy" id="3079935"/>
    <lineage>
        <taxon>Bacteria</taxon>
        <taxon>Bacillati</taxon>
        <taxon>Actinomycetota</taxon>
        <taxon>Actinomycetes</taxon>
        <taxon>Micrococcales</taxon>
        <taxon>Microbacteriaceae</taxon>
        <taxon>Microbacterium</taxon>
    </lineage>
</organism>
<dbReference type="PANTHER" id="PTHR21047">
    <property type="entry name" value="DTDP-6-DEOXY-D-GLUCOSE-3,5 EPIMERASE"/>
    <property type="match status" value="1"/>
</dbReference>
<protein>
    <recommendedName>
        <fullName evidence="4">dTDP-4-dehydrorhamnose 3,5-epimerase</fullName>
        <ecNumber evidence="4">5.1.3.13</ecNumber>
    </recommendedName>
    <alternativeName>
        <fullName evidence="4">Thymidine diphospho-4-keto-rhamnose 3,5-epimerase</fullName>
    </alternativeName>
</protein>
<comment type="similarity">
    <text evidence="1 4">Belongs to the dTDP-4-dehydrorhamnose 3,5-epimerase family.</text>
</comment>
<keyword evidence="6" id="KW-1185">Reference proteome</keyword>
<evidence type="ECO:0000313" key="6">
    <source>
        <dbReference type="Proteomes" id="UP001329313"/>
    </source>
</evidence>
<evidence type="ECO:0000313" key="5">
    <source>
        <dbReference type="EMBL" id="WOQ69280.1"/>
    </source>
</evidence>
<evidence type="ECO:0000256" key="3">
    <source>
        <dbReference type="PIRSR" id="PIRSR600888-3"/>
    </source>
</evidence>